<dbReference type="InterPro" id="IPR019888">
    <property type="entry name" value="Tscrpt_reg_AsnC-like"/>
</dbReference>
<evidence type="ECO:0000259" key="4">
    <source>
        <dbReference type="PROSITE" id="PS50956"/>
    </source>
</evidence>
<name>A0ABZ1HXP6_9PSEU</name>
<organism evidence="5 6">
    <name type="scientific">Amycolatopsis rhabdoformis</name>
    <dbReference type="NCBI Taxonomy" id="1448059"/>
    <lineage>
        <taxon>Bacteria</taxon>
        <taxon>Bacillati</taxon>
        <taxon>Actinomycetota</taxon>
        <taxon>Actinomycetes</taxon>
        <taxon>Pseudonocardiales</taxon>
        <taxon>Pseudonocardiaceae</taxon>
        <taxon>Amycolatopsis</taxon>
    </lineage>
</organism>
<dbReference type="InterPro" id="IPR011991">
    <property type="entry name" value="ArsR-like_HTH"/>
</dbReference>
<dbReference type="PANTHER" id="PTHR30154:SF54">
    <property type="entry name" value="POSSIBLE TRANSCRIPTIONAL REGULATORY PROTEIN (PROBABLY LRP_ASNC-FAMILY)"/>
    <property type="match status" value="1"/>
</dbReference>
<evidence type="ECO:0000256" key="3">
    <source>
        <dbReference type="ARBA" id="ARBA00023163"/>
    </source>
</evidence>
<keyword evidence="3" id="KW-0804">Transcription</keyword>
<dbReference type="Pfam" id="PF01037">
    <property type="entry name" value="AsnC_trans_reg"/>
    <property type="match status" value="1"/>
</dbReference>
<dbReference type="Pfam" id="PF13412">
    <property type="entry name" value="HTH_24"/>
    <property type="match status" value="1"/>
</dbReference>
<evidence type="ECO:0000256" key="2">
    <source>
        <dbReference type="ARBA" id="ARBA00023125"/>
    </source>
</evidence>
<dbReference type="SMART" id="SM00344">
    <property type="entry name" value="HTH_ASNC"/>
    <property type="match status" value="1"/>
</dbReference>
<evidence type="ECO:0000256" key="1">
    <source>
        <dbReference type="ARBA" id="ARBA00023015"/>
    </source>
</evidence>
<feature type="domain" description="HTH asnC-type" evidence="4">
    <location>
        <begin position="7"/>
        <end position="68"/>
    </location>
</feature>
<dbReference type="RefSeq" id="WP_326565717.1">
    <property type="nucleotide sequence ID" value="NZ_CP142149.1"/>
</dbReference>
<reference evidence="5 6" key="1">
    <citation type="journal article" date="2015" name="Int. J. Syst. Evol. Microbiol.">
        <title>Amycolatopsis rhabdoformis sp. nov., an actinomycete isolated from a tropical forest soil.</title>
        <authorList>
            <person name="Souza W.R."/>
            <person name="Silva R.E."/>
            <person name="Goodfellow M."/>
            <person name="Busarakam K."/>
            <person name="Figueiro F.S."/>
            <person name="Ferreira D."/>
            <person name="Rodrigues-Filho E."/>
            <person name="Moraes L.A.B."/>
            <person name="Zucchi T.D."/>
        </authorList>
    </citation>
    <scope>NUCLEOTIDE SEQUENCE [LARGE SCALE GENOMIC DNA]</scope>
    <source>
        <strain evidence="5 6">NCIMB 14900</strain>
    </source>
</reference>
<dbReference type="PROSITE" id="PS50956">
    <property type="entry name" value="HTH_ASNC_2"/>
    <property type="match status" value="1"/>
</dbReference>
<dbReference type="SUPFAM" id="SSF54909">
    <property type="entry name" value="Dimeric alpha+beta barrel"/>
    <property type="match status" value="1"/>
</dbReference>
<dbReference type="EMBL" id="CP142149">
    <property type="protein sequence ID" value="WSE26735.1"/>
    <property type="molecule type" value="Genomic_DNA"/>
</dbReference>
<dbReference type="InterPro" id="IPR019887">
    <property type="entry name" value="Tscrpt_reg_AsnC/Lrp_C"/>
</dbReference>
<keyword evidence="6" id="KW-1185">Reference proteome</keyword>
<dbReference type="Proteomes" id="UP001330812">
    <property type="component" value="Chromosome"/>
</dbReference>
<dbReference type="Gene3D" id="3.30.70.920">
    <property type="match status" value="1"/>
</dbReference>
<dbReference type="PANTHER" id="PTHR30154">
    <property type="entry name" value="LEUCINE-RESPONSIVE REGULATORY PROTEIN"/>
    <property type="match status" value="1"/>
</dbReference>
<keyword evidence="1" id="KW-0805">Transcription regulation</keyword>
<dbReference type="InterPro" id="IPR036388">
    <property type="entry name" value="WH-like_DNA-bd_sf"/>
</dbReference>
<proteinExistence type="predicted"/>
<dbReference type="Gene3D" id="1.10.10.10">
    <property type="entry name" value="Winged helix-like DNA-binding domain superfamily/Winged helix DNA-binding domain"/>
    <property type="match status" value="1"/>
</dbReference>
<evidence type="ECO:0000313" key="6">
    <source>
        <dbReference type="Proteomes" id="UP001330812"/>
    </source>
</evidence>
<accession>A0ABZ1HXP6</accession>
<dbReference type="InterPro" id="IPR000485">
    <property type="entry name" value="AsnC-type_HTH_dom"/>
</dbReference>
<protein>
    <submittedName>
        <fullName evidence="5">Lrp/AsnC family transcriptional regulator</fullName>
    </submittedName>
</protein>
<evidence type="ECO:0000313" key="5">
    <source>
        <dbReference type="EMBL" id="WSE26735.1"/>
    </source>
</evidence>
<dbReference type="PRINTS" id="PR00033">
    <property type="entry name" value="HTHASNC"/>
</dbReference>
<dbReference type="CDD" id="cd00090">
    <property type="entry name" value="HTH_ARSR"/>
    <property type="match status" value="1"/>
</dbReference>
<keyword evidence="2" id="KW-0238">DNA-binding</keyword>
<dbReference type="InterPro" id="IPR011008">
    <property type="entry name" value="Dimeric_a/b-barrel"/>
</dbReference>
<sequence length="161" mass="17545">MTESVELSTVDLQILRLLQNDARTSNKDLAAAVGIAPSTCLDRVARLRSTGVITGQHASVDAAKLGRPLEAFLFVQVRPHRRELVDPFVSDLLALPEVRAVYHLTGPDDFLAHVATSSAAELQRLVLDELTARDEVARVHTNLVFQHWSGGPLLPPTRSAP</sequence>
<gene>
    <name evidence="5" type="ORF">VSH64_28070</name>
</gene>
<dbReference type="SUPFAM" id="SSF46785">
    <property type="entry name" value="Winged helix' DNA-binding domain"/>
    <property type="match status" value="1"/>
</dbReference>
<dbReference type="InterPro" id="IPR036390">
    <property type="entry name" value="WH_DNA-bd_sf"/>
</dbReference>